<keyword evidence="4" id="KW-1185">Reference proteome</keyword>
<dbReference type="Gene3D" id="2.170.270.10">
    <property type="entry name" value="SET domain"/>
    <property type="match status" value="1"/>
</dbReference>
<evidence type="ECO:0000313" key="3">
    <source>
        <dbReference type="EMBL" id="KEF57964.1"/>
    </source>
</evidence>
<evidence type="ECO:0000256" key="1">
    <source>
        <dbReference type="SAM" id="MobiDB-lite"/>
    </source>
</evidence>
<feature type="region of interest" description="Disordered" evidence="1">
    <location>
        <begin position="72"/>
        <end position="182"/>
    </location>
</feature>
<dbReference type="PANTHER" id="PTHR47250:SF3">
    <property type="entry name" value="HISTONE-LYSINE N-METHYLTRANSFERASE SET-6"/>
    <property type="match status" value="1"/>
</dbReference>
<dbReference type="Pfam" id="PF00856">
    <property type="entry name" value="SET"/>
    <property type="match status" value="1"/>
</dbReference>
<dbReference type="STRING" id="1182545.A0A072PCZ4"/>
<feature type="domain" description="SET" evidence="2">
    <location>
        <begin position="476"/>
        <end position="583"/>
    </location>
</feature>
<dbReference type="InterPro" id="IPR053105">
    <property type="entry name" value="Class_V-like_SAM-MTase"/>
</dbReference>
<dbReference type="EMBL" id="AMGV01000004">
    <property type="protein sequence ID" value="KEF57964.1"/>
    <property type="molecule type" value="Genomic_DNA"/>
</dbReference>
<dbReference type="PANTHER" id="PTHR47250">
    <property type="entry name" value="HISTONE-LYSINE N-METHYLTRANSFERASE SET-6"/>
    <property type="match status" value="1"/>
</dbReference>
<protein>
    <recommendedName>
        <fullName evidence="2">SET domain-containing protein</fullName>
    </recommendedName>
</protein>
<gene>
    <name evidence="3" type="ORF">A1O9_05886</name>
</gene>
<dbReference type="OrthoDB" id="308383at2759"/>
<sequence length="613" mass="68735">MQRFHTHNHIAKELDKLIDLITASNASPGVRIKVEATVIHGTPLPCLGDLPDRVVLDTIDPGSFQDALQHLDQSPARQERCQLPSPTTSDSHTPREPERTQQPGGYGVDQTGSAEIPALEDGRVQAPLSTRRRKTVGGLSIPRINTASGGALERSPSPPTTRQLQTGHDHFRKRRRLESGPKLEQSTVDKLIEGIWKELHNPNSLVLDQKLPELLRTLNRADKRNVETAPDTTNFDVATQTCRHVTEGARTGRALEVIMQAHWIDSFDAQLASLAESRLDLTPSEQKKATIAKACELFNWSEKELRNRMAIWKGYCDIKNAAGWSALIFAGPGIYRFCKYRLGLDPDALAKLRGLKTRFEVAADTLHPDWRRLLPLVGDSAQLHWRGHPHSWVVSKRKDPLPLAFTYRRSDPNFSFQHITESKVDEEVWGDQDPRRLEEGPDFVCQLCSQRQSVVAGQNECACFAEVFGVNAQKNPPVQVFQTENGRNNGVIACNSFPKGVAIAEYLGLITKGLTNTDVMQSQVKNRDPYQIWQGRCGNFTRFINHSCEPNCQFQAFSWLGVERMLVISKGVPAGKELTVDYSSRYWEQLDKKCLCGSVRCRYAHRLAGAQQT</sequence>
<dbReference type="HOGENOM" id="CLU_029124_1_0_1"/>
<dbReference type="SUPFAM" id="SSF82199">
    <property type="entry name" value="SET domain"/>
    <property type="match status" value="1"/>
</dbReference>
<dbReference type="InterPro" id="IPR001214">
    <property type="entry name" value="SET_dom"/>
</dbReference>
<organism evidence="3 4">
    <name type="scientific">Exophiala aquamarina CBS 119918</name>
    <dbReference type="NCBI Taxonomy" id="1182545"/>
    <lineage>
        <taxon>Eukaryota</taxon>
        <taxon>Fungi</taxon>
        <taxon>Dikarya</taxon>
        <taxon>Ascomycota</taxon>
        <taxon>Pezizomycotina</taxon>
        <taxon>Eurotiomycetes</taxon>
        <taxon>Chaetothyriomycetidae</taxon>
        <taxon>Chaetothyriales</taxon>
        <taxon>Herpotrichiellaceae</taxon>
        <taxon>Exophiala</taxon>
    </lineage>
</organism>
<dbReference type="SMART" id="SM00317">
    <property type="entry name" value="SET"/>
    <property type="match status" value="1"/>
</dbReference>
<dbReference type="Proteomes" id="UP000027920">
    <property type="component" value="Unassembled WGS sequence"/>
</dbReference>
<reference evidence="3 4" key="1">
    <citation type="submission" date="2013-03" db="EMBL/GenBank/DDBJ databases">
        <title>The Genome Sequence of Exophiala aquamarina CBS 119918.</title>
        <authorList>
            <consortium name="The Broad Institute Genomics Platform"/>
            <person name="Cuomo C."/>
            <person name="de Hoog S."/>
            <person name="Gorbushina A."/>
            <person name="Walker B."/>
            <person name="Young S.K."/>
            <person name="Zeng Q."/>
            <person name="Gargeya S."/>
            <person name="Fitzgerald M."/>
            <person name="Haas B."/>
            <person name="Abouelleil A."/>
            <person name="Allen A.W."/>
            <person name="Alvarado L."/>
            <person name="Arachchi H.M."/>
            <person name="Berlin A.M."/>
            <person name="Chapman S.B."/>
            <person name="Gainer-Dewar J."/>
            <person name="Goldberg J."/>
            <person name="Griggs A."/>
            <person name="Gujja S."/>
            <person name="Hansen M."/>
            <person name="Howarth C."/>
            <person name="Imamovic A."/>
            <person name="Ireland A."/>
            <person name="Larimer J."/>
            <person name="McCowan C."/>
            <person name="Murphy C."/>
            <person name="Pearson M."/>
            <person name="Poon T.W."/>
            <person name="Priest M."/>
            <person name="Roberts A."/>
            <person name="Saif S."/>
            <person name="Shea T."/>
            <person name="Sisk P."/>
            <person name="Sykes S."/>
            <person name="Wortman J."/>
            <person name="Nusbaum C."/>
            <person name="Birren B."/>
        </authorList>
    </citation>
    <scope>NUCLEOTIDE SEQUENCE [LARGE SCALE GENOMIC DNA]</scope>
    <source>
        <strain evidence="3 4">CBS 119918</strain>
    </source>
</reference>
<accession>A0A072PCZ4</accession>
<dbReference type="PROSITE" id="PS50280">
    <property type="entry name" value="SET"/>
    <property type="match status" value="1"/>
</dbReference>
<evidence type="ECO:0000259" key="2">
    <source>
        <dbReference type="PROSITE" id="PS50280"/>
    </source>
</evidence>
<comment type="caution">
    <text evidence="3">The sequence shown here is derived from an EMBL/GenBank/DDBJ whole genome shotgun (WGS) entry which is preliminary data.</text>
</comment>
<name>A0A072PCZ4_9EURO</name>
<evidence type="ECO:0000313" key="4">
    <source>
        <dbReference type="Proteomes" id="UP000027920"/>
    </source>
</evidence>
<dbReference type="RefSeq" id="XP_013260554.1">
    <property type="nucleotide sequence ID" value="XM_013405100.1"/>
</dbReference>
<dbReference type="AlphaFoldDB" id="A0A072PCZ4"/>
<dbReference type="GeneID" id="25280807"/>
<dbReference type="VEuPathDB" id="FungiDB:A1O9_05886"/>
<dbReference type="InterPro" id="IPR046341">
    <property type="entry name" value="SET_dom_sf"/>
</dbReference>
<proteinExistence type="predicted"/>